<dbReference type="Proteomes" id="UP001324634">
    <property type="component" value="Chromosome"/>
</dbReference>
<dbReference type="RefSeq" id="WP_321395248.1">
    <property type="nucleotide sequence ID" value="NZ_CP139487.1"/>
</dbReference>
<reference evidence="2 3" key="1">
    <citation type="submission" date="2023-11" db="EMBL/GenBank/DDBJ databases">
        <title>Peredibacter starrii A3.12.</title>
        <authorList>
            <person name="Mitchell R.J."/>
        </authorList>
    </citation>
    <scope>NUCLEOTIDE SEQUENCE [LARGE SCALE GENOMIC DNA]</scope>
    <source>
        <strain evidence="2 3">A3.12</strain>
    </source>
</reference>
<evidence type="ECO:0000256" key="1">
    <source>
        <dbReference type="SAM" id="SignalP"/>
    </source>
</evidence>
<dbReference type="KEGG" id="psti:SOO65_00155"/>
<feature type="signal peptide" evidence="1">
    <location>
        <begin position="1"/>
        <end position="23"/>
    </location>
</feature>
<evidence type="ECO:0000313" key="3">
    <source>
        <dbReference type="Proteomes" id="UP001324634"/>
    </source>
</evidence>
<evidence type="ECO:0000313" key="2">
    <source>
        <dbReference type="EMBL" id="WPU65160.1"/>
    </source>
</evidence>
<dbReference type="AlphaFoldDB" id="A0AAX4HPV3"/>
<keyword evidence="1" id="KW-0732">Signal</keyword>
<keyword evidence="3" id="KW-1185">Reference proteome</keyword>
<name>A0AAX4HPV3_9BACT</name>
<accession>A0AAX4HPV3</accession>
<dbReference type="EMBL" id="CP139487">
    <property type="protein sequence ID" value="WPU65160.1"/>
    <property type="molecule type" value="Genomic_DNA"/>
</dbReference>
<feature type="chain" id="PRO_5043892705" evidence="1">
    <location>
        <begin position="24"/>
        <end position="794"/>
    </location>
</feature>
<proteinExistence type="predicted"/>
<protein>
    <submittedName>
        <fullName evidence="2">Uncharacterized protein</fullName>
    </submittedName>
</protein>
<organism evidence="2 3">
    <name type="scientific">Peredibacter starrii</name>
    <dbReference type="NCBI Taxonomy" id="28202"/>
    <lineage>
        <taxon>Bacteria</taxon>
        <taxon>Pseudomonadati</taxon>
        <taxon>Bdellovibrionota</taxon>
        <taxon>Bacteriovoracia</taxon>
        <taxon>Bacteriovoracales</taxon>
        <taxon>Bacteriovoracaceae</taxon>
        <taxon>Peredibacter</taxon>
    </lineage>
</organism>
<gene>
    <name evidence="2" type="ORF">SOO65_00155</name>
</gene>
<sequence length="794" mass="88144">MKKLTGFFYSLNLVVLTSQVANAAMPIWSYDPGPNPRTKMGKELIDLTANIPNMPEISNQLMGDQKFRPAFGPVPWRMLQAPNKVKILFIGQDATHIAEAAGRPATAGFGGRAQDLAAYFGVNEGAAFINTYAYTIKGQYGAYNTPFIFRDNKGKDSFNLSNLVDNQLWLLTQDVDSPVAKWRNNLIDWIIRNNKDSIKLIVTFGGAARDAMGSYVESKGGKVESRVEKIIDQIQVAETKLEYAGGNNEFPVVVDQEGNDLYSRMAARRLDYTKEPVQKAAVEELQANVEKYKSEMVFSKAGPMKNGLLHPAQLGGYDLNKIKIRNAYTRSLKGLRLSDGSTIGTDVLVVELPHPTYLSNLTNDQASKAVGQDLSVLKPYVSAGWRINPDPGMTNRYSSGQPYRYSRADIGPEYYDFGTPGTRMVPVSTASRMGSNPHVIVFGTRDQARFDRNTISAMTNARPGEGFSNEELFVSRPRSARLRYVFDAGPGEMYARIMKENLNMKEIFKTKPGKSFQSNGIDAYYVKNHPEIGDFGHYRGNLDKPRVIIVADPRGYDDLITARALTGTRGQHLQGLMRDLGIQDENYLVIKTVPFGMDGATAEDWKYVLSATENYRNALLGKLLSNGGPELIITDGPAAKLEVRRILGNSRIPVVHIGRAGGTDQADILAAANDFKALPQFKTASIRANLMNIPRSHLSYYARTWEGTSGDRVLAAEDKFRGLAFAEVAPAWAWQQRSGLVPEHNQDVNVLINKLKQNGLRLPGESIPNYLRRTRIDPTLSFWENALNELFKIA</sequence>